<keyword evidence="2" id="KW-1185">Reference proteome</keyword>
<dbReference type="Proteomes" id="UP000054018">
    <property type="component" value="Unassembled WGS sequence"/>
</dbReference>
<dbReference type="HOGENOM" id="CLU_2967388_0_0_1"/>
<proteinExistence type="predicted"/>
<protein>
    <submittedName>
        <fullName evidence="1">Uncharacterized protein</fullName>
    </submittedName>
</protein>
<feature type="non-terminal residue" evidence="1">
    <location>
        <position position="59"/>
    </location>
</feature>
<reference evidence="2" key="2">
    <citation type="submission" date="2015-01" db="EMBL/GenBank/DDBJ databases">
        <title>Evolutionary Origins and Diversification of the Mycorrhizal Mutualists.</title>
        <authorList>
            <consortium name="DOE Joint Genome Institute"/>
            <consortium name="Mycorrhizal Genomics Consortium"/>
            <person name="Kohler A."/>
            <person name="Kuo A."/>
            <person name="Nagy L.G."/>
            <person name="Floudas D."/>
            <person name="Copeland A."/>
            <person name="Barry K.W."/>
            <person name="Cichocki N."/>
            <person name="Veneault-Fourrey C."/>
            <person name="LaButti K."/>
            <person name="Lindquist E.A."/>
            <person name="Lipzen A."/>
            <person name="Lundell T."/>
            <person name="Morin E."/>
            <person name="Murat C."/>
            <person name="Riley R."/>
            <person name="Ohm R."/>
            <person name="Sun H."/>
            <person name="Tunlid A."/>
            <person name="Henrissat B."/>
            <person name="Grigoriev I.V."/>
            <person name="Hibbett D.S."/>
            <person name="Martin F."/>
        </authorList>
    </citation>
    <scope>NUCLEOTIDE SEQUENCE [LARGE SCALE GENOMIC DNA]</scope>
    <source>
        <strain evidence="2">441</strain>
    </source>
</reference>
<dbReference type="AlphaFoldDB" id="A0A0C9YJK0"/>
<accession>A0A0C9YJK0</accession>
<evidence type="ECO:0000313" key="2">
    <source>
        <dbReference type="Proteomes" id="UP000054018"/>
    </source>
</evidence>
<name>A0A0C9YJK0_9AGAM</name>
<reference evidence="1 2" key="1">
    <citation type="submission" date="2014-04" db="EMBL/GenBank/DDBJ databases">
        <authorList>
            <consortium name="DOE Joint Genome Institute"/>
            <person name="Kuo A."/>
            <person name="Kohler A."/>
            <person name="Costa M.D."/>
            <person name="Nagy L.G."/>
            <person name="Floudas D."/>
            <person name="Copeland A."/>
            <person name="Barry K.W."/>
            <person name="Cichocki N."/>
            <person name="Veneault-Fourrey C."/>
            <person name="LaButti K."/>
            <person name="Lindquist E.A."/>
            <person name="Lipzen A."/>
            <person name="Lundell T."/>
            <person name="Morin E."/>
            <person name="Murat C."/>
            <person name="Sun H."/>
            <person name="Tunlid A."/>
            <person name="Henrissat B."/>
            <person name="Grigoriev I.V."/>
            <person name="Hibbett D.S."/>
            <person name="Martin F."/>
            <person name="Nordberg H.P."/>
            <person name="Cantor M.N."/>
            <person name="Hua S.X."/>
        </authorList>
    </citation>
    <scope>NUCLEOTIDE SEQUENCE [LARGE SCALE GENOMIC DNA]</scope>
    <source>
        <strain evidence="1 2">441</strain>
    </source>
</reference>
<sequence>MLVARSVSGLRKSSGTNDIRSIYHASPCRSSRRRVSPIPGTLLQWAAAVHKNVKSRAPL</sequence>
<organism evidence="1 2">
    <name type="scientific">Pisolithus microcarpus 441</name>
    <dbReference type="NCBI Taxonomy" id="765257"/>
    <lineage>
        <taxon>Eukaryota</taxon>
        <taxon>Fungi</taxon>
        <taxon>Dikarya</taxon>
        <taxon>Basidiomycota</taxon>
        <taxon>Agaricomycotina</taxon>
        <taxon>Agaricomycetes</taxon>
        <taxon>Agaricomycetidae</taxon>
        <taxon>Boletales</taxon>
        <taxon>Sclerodermatineae</taxon>
        <taxon>Pisolithaceae</taxon>
        <taxon>Pisolithus</taxon>
    </lineage>
</organism>
<dbReference type="EMBL" id="KN833710">
    <property type="protein sequence ID" value="KIK25115.1"/>
    <property type="molecule type" value="Genomic_DNA"/>
</dbReference>
<evidence type="ECO:0000313" key="1">
    <source>
        <dbReference type="EMBL" id="KIK25115.1"/>
    </source>
</evidence>
<gene>
    <name evidence="1" type="ORF">PISMIDRAFT_677356</name>
</gene>